<proteinExistence type="predicted"/>
<evidence type="ECO:0000256" key="1">
    <source>
        <dbReference type="SAM" id="MobiDB-lite"/>
    </source>
</evidence>
<reference evidence="2 3" key="1">
    <citation type="submission" date="2024-01" db="EMBL/GenBank/DDBJ databases">
        <title>Comparative genomics of Cryptococcus and Kwoniella reveals pathogenesis evolution and contrasting modes of karyotype evolution via chromosome fusion or intercentromeric recombination.</title>
        <authorList>
            <person name="Coelho M.A."/>
            <person name="David-Palma M."/>
            <person name="Shea T."/>
            <person name="Bowers K."/>
            <person name="McGinley-Smith S."/>
            <person name="Mohammad A.W."/>
            <person name="Gnirke A."/>
            <person name="Yurkov A.M."/>
            <person name="Nowrousian M."/>
            <person name="Sun S."/>
            <person name="Cuomo C.A."/>
            <person name="Heitman J."/>
        </authorList>
    </citation>
    <scope>NUCLEOTIDE SEQUENCE [LARGE SCALE GENOMIC DNA]</scope>
    <source>
        <strain evidence="2 3">CBS 6074</strain>
    </source>
</reference>
<feature type="region of interest" description="Disordered" evidence="1">
    <location>
        <begin position="106"/>
        <end position="132"/>
    </location>
</feature>
<dbReference type="AlphaFoldDB" id="A0AAX4JTW9"/>
<dbReference type="Proteomes" id="UP001355207">
    <property type="component" value="Chromosome 4"/>
</dbReference>
<organism evidence="2 3">
    <name type="scientific">Kwoniella dendrophila CBS 6074</name>
    <dbReference type="NCBI Taxonomy" id="1295534"/>
    <lineage>
        <taxon>Eukaryota</taxon>
        <taxon>Fungi</taxon>
        <taxon>Dikarya</taxon>
        <taxon>Basidiomycota</taxon>
        <taxon>Agaricomycotina</taxon>
        <taxon>Tremellomycetes</taxon>
        <taxon>Tremellales</taxon>
        <taxon>Cryptococcaceae</taxon>
        <taxon>Kwoniella</taxon>
    </lineage>
</organism>
<dbReference type="EMBL" id="CP144101">
    <property type="protein sequence ID" value="WWC88626.1"/>
    <property type="molecule type" value="Genomic_DNA"/>
</dbReference>
<sequence>MLLSVELDWALGVLRKFETSHYLLQEWKPVEHLDLRDITPLFKSHDGNEEFEDISDTFIHAAHHLIKLSELGYSKECLSLVEVSGFDLDILLHCYVPGLGLPLPKSNEAPSQELQKQTLSSEANLRHLKPSP</sequence>
<protein>
    <submittedName>
        <fullName evidence="2">Uncharacterized protein</fullName>
    </submittedName>
</protein>
<gene>
    <name evidence="2" type="ORF">L201_003539</name>
</gene>
<evidence type="ECO:0000313" key="3">
    <source>
        <dbReference type="Proteomes" id="UP001355207"/>
    </source>
</evidence>
<dbReference type="RefSeq" id="XP_066075389.1">
    <property type="nucleotide sequence ID" value="XM_066219292.1"/>
</dbReference>
<accession>A0AAX4JTW9</accession>
<evidence type="ECO:0000313" key="2">
    <source>
        <dbReference type="EMBL" id="WWC88626.1"/>
    </source>
</evidence>
<dbReference type="GeneID" id="91094209"/>
<name>A0AAX4JTW9_9TREE</name>
<keyword evidence="3" id="KW-1185">Reference proteome</keyword>
<feature type="compositionally biased region" description="Polar residues" evidence="1">
    <location>
        <begin position="108"/>
        <end position="123"/>
    </location>
</feature>